<keyword evidence="11" id="KW-1185">Reference proteome</keyword>
<dbReference type="PROSITE" id="PS00518">
    <property type="entry name" value="ZF_RING_1"/>
    <property type="match status" value="1"/>
</dbReference>
<evidence type="ECO:0000313" key="10">
    <source>
        <dbReference type="EMBL" id="KNE70682.1"/>
    </source>
</evidence>
<dbReference type="STRING" id="578462.A0A0L0T7F6"/>
<feature type="compositionally biased region" description="Low complexity" evidence="7">
    <location>
        <begin position="19"/>
        <end position="31"/>
    </location>
</feature>
<keyword evidence="6" id="KW-0507">mRNA processing</keyword>
<dbReference type="InterPro" id="IPR001841">
    <property type="entry name" value="Znf_RING"/>
</dbReference>
<dbReference type="EMBL" id="GG745367">
    <property type="protein sequence ID" value="KNE70682.1"/>
    <property type="molecule type" value="Genomic_DNA"/>
</dbReference>
<evidence type="ECO:0000256" key="2">
    <source>
        <dbReference type="ARBA" id="ARBA00022723"/>
    </source>
</evidence>
<keyword evidence="4 5" id="KW-0862">Zinc</keyword>
<dbReference type="Gene3D" id="3.30.40.10">
    <property type="entry name" value="Zinc/RING finger domain, C3HC4 (zinc finger)"/>
    <property type="match status" value="1"/>
</dbReference>
<feature type="compositionally biased region" description="Basic and acidic residues" evidence="7">
    <location>
        <begin position="292"/>
        <end position="307"/>
    </location>
</feature>
<protein>
    <recommendedName>
        <fullName evidence="6">Pre-mRNA-splicing factor CWC24</fullName>
    </recommendedName>
</protein>
<dbReference type="GO" id="GO:0034247">
    <property type="term" value="P:snoRNA splicing"/>
    <property type="evidence" value="ECO:0007669"/>
    <property type="project" value="TreeGrafter"/>
</dbReference>
<dbReference type="InterPro" id="IPR017907">
    <property type="entry name" value="Znf_RING_CS"/>
</dbReference>
<dbReference type="OMA" id="WEMEREY"/>
<evidence type="ECO:0000256" key="4">
    <source>
        <dbReference type="ARBA" id="ARBA00022833"/>
    </source>
</evidence>
<dbReference type="Pfam" id="PF13445">
    <property type="entry name" value="zf-RING_UBOX"/>
    <property type="match status" value="1"/>
</dbReference>
<evidence type="ECO:0000256" key="3">
    <source>
        <dbReference type="ARBA" id="ARBA00022771"/>
    </source>
</evidence>
<gene>
    <name evidence="10" type="ORF">AMAG_15438</name>
</gene>
<keyword evidence="2 5" id="KW-0479">Metal-binding</keyword>
<dbReference type="SMART" id="SM00356">
    <property type="entry name" value="ZnF_C3H1"/>
    <property type="match status" value="1"/>
</dbReference>
<organism evidence="10 11">
    <name type="scientific">Allomyces macrogynus (strain ATCC 38327)</name>
    <name type="common">Allomyces javanicus var. macrogynus</name>
    <dbReference type="NCBI Taxonomy" id="578462"/>
    <lineage>
        <taxon>Eukaryota</taxon>
        <taxon>Fungi</taxon>
        <taxon>Fungi incertae sedis</taxon>
        <taxon>Blastocladiomycota</taxon>
        <taxon>Blastocladiomycetes</taxon>
        <taxon>Blastocladiales</taxon>
        <taxon>Blastocladiaceae</taxon>
        <taxon>Allomyces</taxon>
    </lineage>
</organism>
<dbReference type="SUPFAM" id="SSF57850">
    <property type="entry name" value="RING/U-box"/>
    <property type="match status" value="1"/>
</dbReference>
<evidence type="ECO:0000256" key="6">
    <source>
        <dbReference type="RuleBase" id="RU367110"/>
    </source>
</evidence>
<feature type="region of interest" description="Disordered" evidence="7">
    <location>
        <begin position="1"/>
        <end position="71"/>
    </location>
</feature>
<dbReference type="GO" id="GO:0008270">
    <property type="term" value="F:zinc ion binding"/>
    <property type="evidence" value="ECO:0007669"/>
    <property type="project" value="UniProtKB-KW"/>
</dbReference>
<evidence type="ECO:0000313" key="11">
    <source>
        <dbReference type="Proteomes" id="UP000054350"/>
    </source>
</evidence>
<keyword evidence="6" id="KW-0238">DNA-binding</keyword>
<comment type="similarity">
    <text evidence="1 6">Belongs to the CWC24 family.</text>
</comment>
<dbReference type="AlphaFoldDB" id="A0A0L0T7F6"/>
<dbReference type="InterPro" id="IPR039971">
    <property type="entry name" value="CWC24-like"/>
</dbReference>
<dbReference type="Pfam" id="PF00642">
    <property type="entry name" value="zf-CCCH"/>
    <property type="match status" value="1"/>
</dbReference>
<sequence length="316" mass="34859">MFKKAGAAAKKNLRKRADAPTPTTTSSSPAPSDRKHTNDSDDDDDTTALDALRPTKKPRTGATLAEPTLADLSKLVRASSKSTAPKSTADLHVTYTSSTSTSARDDATRTIEADTRATPVRSTGGTVGRGGKPVGPQRAAAHLRVTCRFDYQPDVCKDYKQTGFCGYGDSCIYLHDRGDYKQGWQLDADWDNQQKERKAAAERAAKEADFEEEVVEEVVDEDDQLPFACFICRNAFEDPIVTKCGHYFCEACAMKRYRDKQPTCAVCAKPTMGLFKPAKDLVVKIKERDARMKQAEQEAQEARERALAEQLSDDDE</sequence>
<evidence type="ECO:0000259" key="9">
    <source>
        <dbReference type="PROSITE" id="PS50103"/>
    </source>
</evidence>
<dbReference type="VEuPathDB" id="FungiDB:AMAG_15438"/>
<feature type="region of interest" description="Disordered" evidence="7">
    <location>
        <begin position="292"/>
        <end position="316"/>
    </location>
</feature>
<dbReference type="GO" id="GO:0005684">
    <property type="term" value="C:U2-type spliceosomal complex"/>
    <property type="evidence" value="ECO:0007669"/>
    <property type="project" value="TreeGrafter"/>
</dbReference>
<dbReference type="SMART" id="SM00184">
    <property type="entry name" value="RING"/>
    <property type="match status" value="1"/>
</dbReference>
<dbReference type="SUPFAM" id="SSF90229">
    <property type="entry name" value="CCCH zinc finger"/>
    <property type="match status" value="1"/>
</dbReference>
<dbReference type="InterPro" id="IPR013083">
    <property type="entry name" value="Znf_RING/FYVE/PHD"/>
</dbReference>
<dbReference type="InterPro" id="IPR027370">
    <property type="entry name" value="Znf-RING_euk"/>
</dbReference>
<dbReference type="PANTHER" id="PTHR12930:SF0">
    <property type="entry name" value="RING FINGER PROTEIN 113B"/>
    <property type="match status" value="1"/>
</dbReference>
<dbReference type="PROSITE" id="PS50103">
    <property type="entry name" value="ZF_C3H1"/>
    <property type="match status" value="1"/>
</dbReference>
<reference evidence="10 11" key="1">
    <citation type="submission" date="2009-11" db="EMBL/GenBank/DDBJ databases">
        <title>Annotation of Allomyces macrogynus ATCC 38327.</title>
        <authorList>
            <consortium name="The Broad Institute Genome Sequencing Platform"/>
            <person name="Russ C."/>
            <person name="Cuomo C."/>
            <person name="Burger G."/>
            <person name="Gray M.W."/>
            <person name="Holland P.W.H."/>
            <person name="King N."/>
            <person name="Lang F.B.F."/>
            <person name="Roger A.J."/>
            <person name="Ruiz-Trillo I."/>
            <person name="Young S.K."/>
            <person name="Zeng Q."/>
            <person name="Gargeya S."/>
            <person name="Fitzgerald M."/>
            <person name="Haas B."/>
            <person name="Abouelleil A."/>
            <person name="Alvarado L."/>
            <person name="Arachchi H.M."/>
            <person name="Berlin A."/>
            <person name="Chapman S.B."/>
            <person name="Gearin G."/>
            <person name="Goldberg J."/>
            <person name="Griggs A."/>
            <person name="Gujja S."/>
            <person name="Hansen M."/>
            <person name="Heiman D."/>
            <person name="Howarth C."/>
            <person name="Larimer J."/>
            <person name="Lui A."/>
            <person name="MacDonald P.J.P."/>
            <person name="McCowen C."/>
            <person name="Montmayeur A."/>
            <person name="Murphy C."/>
            <person name="Neiman D."/>
            <person name="Pearson M."/>
            <person name="Priest M."/>
            <person name="Roberts A."/>
            <person name="Saif S."/>
            <person name="Shea T."/>
            <person name="Sisk P."/>
            <person name="Stolte C."/>
            <person name="Sykes S."/>
            <person name="Wortman J."/>
            <person name="Nusbaum C."/>
            <person name="Birren B."/>
        </authorList>
    </citation>
    <scope>NUCLEOTIDE SEQUENCE [LARGE SCALE GENOMIC DNA]</scope>
    <source>
        <strain evidence="10 11">ATCC 38327</strain>
    </source>
</reference>
<keyword evidence="6" id="KW-0747">Spliceosome</keyword>
<evidence type="ECO:0000259" key="8">
    <source>
        <dbReference type="PROSITE" id="PS50089"/>
    </source>
</evidence>
<accession>A0A0L0T7F6</accession>
<evidence type="ECO:0000256" key="5">
    <source>
        <dbReference type="PROSITE-ProRule" id="PRU00723"/>
    </source>
</evidence>
<feature type="zinc finger region" description="C3H1-type" evidence="5">
    <location>
        <begin position="150"/>
        <end position="178"/>
    </location>
</feature>
<dbReference type="GO" id="GO:0003677">
    <property type="term" value="F:DNA binding"/>
    <property type="evidence" value="ECO:0007669"/>
    <property type="project" value="UniProtKB-UniRule"/>
</dbReference>
<name>A0A0L0T7F6_ALLM3</name>
<comment type="subunit">
    <text evidence="6">Associated with the spliceosome.</text>
</comment>
<keyword evidence="3 5" id="KW-0863">Zinc-finger</keyword>
<dbReference type="InterPro" id="IPR000571">
    <property type="entry name" value="Znf_CCCH"/>
</dbReference>
<proteinExistence type="inferred from homology"/>
<comment type="subcellular location">
    <subcellularLocation>
        <location evidence="6">Nucleus</location>
    </subcellularLocation>
</comment>
<feature type="domain" description="C3H1-type" evidence="9">
    <location>
        <begin position="150"/>
        <end position="178"/>
    </location>
</feature>
<dbReference type="eggNOG" id="KOG1813">
    <property type="taxonomic scope" value="Eukaryota"/>
</dbReference>
<feature type="domain" description="RING-type" evidence="8">
    <location>
        <begin position="229"/>
        <end position="267"/>
    </location>
</feature>
<evidence type="ECO:0000256" key="1">
    <source>
        <dbReference type="ARBA" id="ARBA00009161"/>
    </source>
</evidence>
<dbReference type="PROSITE" id="PS50089">
    <property type="entry name" value="ZF_RING_2"/>
    <property type="match status" value="1"/>
</dbReference>
<keyword evidence="6" id="KW-0508">mRNA splicing</keyword>
<reference evidence="11" key="2">
    <citation type="submission" date="2009-11" db="EMBL/GenBank/DDBJ databases">
        <title>The Genome Sequence of Allomyces macrogynus strain ATCC 38327.</title>
        <authorList>
            <consortium name="The Broad Institute Genome Sequencing Platform"/>
            <person name="Russ C."/>
            <person name="Cuomo C."/>
            <person name="Shea T."/>
            <person name="Young S.K."/>
            <person name="Zeng Q."/>
            <person name="Koehrsen M."/>
            <person name="Haas B."/>
            <person name="Borodovsky M."/>
            <person name="Guigo R."/>
            <person name="Alvarado L."/>
            <person name="Berlin A."/>
            <person name="Borenstein D."/>
            <person name="Chen Z."/>
            <person name="Engels R."/>
            <person name="Freedman E."/>
            <person name="Gellesch M."/>
            <person name="Goldberg J."/>
            <person name="Griggs A."/>
            <person name="Gujja S."/>
            <person name="Heiman D."/>
            <person name="Hepburn T."/>
            <person name="Howarth C."/>
            <person name="Jen D."/>
            <person name="Larson L."/>
            <person name="Lewis B."/>
            <person name="Mehta T."/>
            <person name="Park D."/>
            <person name="Pearson M."/>
            <person name="Roberts A."/>
            <person name="Saif S."/>
            <person name="Shenoy N."/>
            <person name="Sisk P."/>
            <person name="Stolte C."/>
            <person name="Sykes S."/>
            <person name="Walk T."/>
            <person name="White J."/>
            <person name="Yandava C."/>
            <person name="Burger G."/>
            <person name="Gray M.W."/>
            <person name="Holland P.W.H."/>
            <person name="King N."/>
            <person name="Lang F.B.F."/>
            <person name="Roger A.J."/>
            <person name="Ruiz-Trillo I."/>
            <person name="Lander E."/>
            <person name="Nusbaum C."/>
        </authorList>
    </citation>
    <scope>NUCLEOTIDE SEQUENCE [LARGE SCALE GENOMIC DNA]</scope>
    <source>
        <strain evidence="11">ATCC 38327</strain>
    </source>
</reference>
<dbReference type="GO" id="GO:0006397">
    <property type="term" value="P:mRNA processing"/>
    <property type="evidence" value="ECO:0007669"/>
    <property type="project" value="UniProtKB-KW"/>
</dbReference>
<evidence type="ECO:0000256" key="7">
    <source>
        <dbReference type="SAM" id="MobiDB-lite"/>
    </source>
</evidence>
<dbReference type="OrthoDB" id="25761at2759"/>
<dbReference type="InterPro" id="IPR036855">
    <property type="entry name" value="Znf_CCCH_sf"/>
</dbReference>
<comment type="function">
    <text evidence="6">Involved in pre-mRNA splicing.</text>
</comment>
<dbReference type="Proteomes" id="UP000054350">
    <property type="component" value="Unassembled WGS sequence"/>
</dbReference>
<dbReference type="CDD" id="cd16539">
    <property type="entry name" value="RING-HC_RNF113A_B"/>
    <property type="match status" value="1"/>
</dbReference>
<keyword evidence="6" id="KW-0539">Nucleus</keyword>
<dbReference type="PANTHER" id="PTHR12930">
    <property type="entry name" value="ZINC FINGER PROTEIN 183"/>
    <property type="match status" value="1"/>
</dbReference>